<comment type="subcellular location">
    <subcellularLocation>
        <location evidence="1">Cell inner membrane</location>
        <topology evidence="1">Single-pass membrane protein</topology>
    </subcellularLocation>
</comment>
<dbReference type="RefSeq" id="WP_344975872.1">
    <property type="nucleotide sequence ID" value="NZ_BAABFN010000001.1"/>
</dbReference>
<evidence type="ECO:0000256" key="7">
    <source>
        <dbReference type="ARBA" id="ARBA00037355"/>
    </source>
</evidence>
<evidence type="ECO:0000256" key="5">
    <source>
        <dbReference type="ARBA" id="ARBA00022989"/>
    </source>
</evidence>
<name>A0ABP8FHY4_9BACT</name>
<evidence type="ECO:0000256" key="3">
    <source>
        <dbReference type="ARBA" id="ARBA00022519"/>
    </source>
</evidence>
<evidence type="ECO:0000259" key="9">
    <source>
        <dbReference type="Pfam" id="PF02698"/>
    </source>
</evidence>
<dbReference type="InterPro" id="IPR003848">
    <property type="entry name" value="DUF218"/>
</dbReference>
<comment type="caution">
    <text evidence="10">The sequence shown here is derived from an EMBL/GenBank/DDBJ whole genome shotgun (WGS) entry which is preliminary data.</text>
</comment>
<protein>
    <submittedName>
        <fullName evidence="10">ElyC/SanA/YdcF family protein</fullName>
    </submittedName>
</protein>
<evidence type="ECO:0000256" key="2">
    <source>
        <dbReference type="ARBA" id="ARBA00022475"/>
    </source>
</evidence>
<sequence>MLYDIGIALAGAGLFLVLLVAGCFYGVKRFAAPFLYEAADDLAAERTGLVLGTSRLLRGSAAVNRYYRYRMDAAERLYKAGKLPVIIVSGSGRQAADMQRSLVERGVPEPVILPDRAGSRTWKSLRNCSALSGERGITVISQRFHNERAVFIGRMLEMDVIAFAASPVTGMPAVKMFVRELLARVKCVGEVLWWRAFRRSREK</sequence>
<keyword evidence="5 8" id="KW-1133">Transmembrane helix</keyword>
<evidence type="ECO:0000256" key="6">
    <source>
        <dbReference type="ARBA" id="ARBA00023136"/>
    </source>
</evidence>
<feature type="domain" description="DUF218" evidence="9">
    <location>
        <begin position="49"/>
        <end position="169"/>
    </location>
</feature>
<evidence type="ECO:0000313" key="10">
    <source>
        <dbReference type="EMBL" id="GAA4304253.1"/>
    </source>
</evidence>
<keyword evidence="2" id="KW-1003">Cell membrane</keyword>
<proteinExistence type="predicted"/>
<evidence type="ECO:0000313" key="11">
    <source>
        <dbReference type="Proteomes" id="UP001501207"/>
    </source>
</evidence>
<gene>
    <name evidence="10" type="ORF">GCM10023143_08490</name>
</gene>
<evidence type="ECO:0000256" key="1">
    <source>
        <dbReference type="ARBA" id="ARBA00004377"/>
    </source>
</evidence>
<dbReference type="Pfam" id="PF02698">
    <property type="entry name" value="DUF218"/>
    <property type="match status" value="1"/>
</dbReference>
<comment type="function">
    <text evidence="7">Participates in the barrier function of the cell envelope.</text>
</comment>
<feature type="transmembrane region" description="Helical" evidence="8">
    <location>
        <begin position="6"/>
        <end position="27"/>
    </location>
</feature>
<keyword evidence="11" id="KW-1185">Reference proteome</keyword>
<evidence type="ECO:0000256" key="8">
    <source>
        <dbReference type="SAM" id="Phobius"/>
    </source>
</evidence>
<dbReference type="InterPro" id="IPR051599">
    <property type="entry name" value="Cell_Envelope_Assoc"/>
</dbReference>
<dbReference type="EMBL" id="BAABFN010000001">
    <property type="protein sequence ID" value="GAA4304253.1"/>
    <property type="molecule type" value="Genomic_DNA"/>
</dbReference>
<dbReference type="PANTHER" id="PTHR30336:SF0">
    <property type="entry name" value="PROTEIN SANA"/>
    <property type="match status" value="1"/>
</dbReference>
<keyword evidence="3" id="KW-0997">Cell inner membrane</keyword>
<evidence type="ECO:0000256" key="4">
    <source>
        <dbReference type="ARBA" id="ARBA00022692"/>
    </source>
</evidence>
<dbReference type="CDD" id="cd06259">
    <property type="entry name" value="YdcF-like"/>
    <property type="match status" value="1"/>
</dbReference>
<dbReference type="Proteomes" id="UP001501207">
    <property type="component" value="Unassembled WGS sequence"/>
</dbReference>
<reference evidence="11" key="1">
    <citation type="journal article" date="2019" name="Int. J. Syst. Evol. Microbiol.">
        <title>The Global Catalogue of Microorganisms (GCM) 10K type strain sequencing project: providing services to taxonomists for standard genome sequencing and annotation.</title>
        <authorList>
            <consortium name="The Broad Institute Genomics Platform"/>
            <consortium name="The Broad Institute Genome Sequencing Center for Infectious Disease"/>
            <person name="Wu L."/>
            <person name="Ma J."/>
        </authorList>
    </citation>
    <scope>NUCLEOTIDE SEQUENCE [LARGE SCALE GENOMIC DNA]</scope>
    <source>
        <strain evidence="11">JCM 17664</strain>
    </source>
</reference>
<accession>A0ABP8FHY4</accession>
<keyword evidence="6 8" id="KW-0472">Membrane</keyword>
<dbReference type="PANTHER" id="PTHR30336">
    <property type="entry name" value="INNER MEMBRANE PROTEIN, PROBABLE PERMEASE"/>
    <property type="match status" value="1"/>
</dbReference>
<keyword evidence="4 8" id="KW-0812">Transmembrane</keyword>
<organism evidence="10 11">
    <name type="scientific">Compostibacter hankyongensis</name>
    <dbReference type="NCBI Taxonomy" id="1007089"/>
    <lineage>
        <taxon>Bacteria</taxon>
        <taxon>Pseudomonadati</taxon>
        <taxon>Bacteroidota</taxon>
        <taxon>Chitinophagia</taxon>
        <taxon>Chitinophagales</taxon>
        <taxon>Chitinophagaceae</taxon>
        <taxon>Compostibacter</taxon>
    </lineage>
</organism>